<dbReference type="InterPro" id="IPR005906">
    <property type="entry name" value="LysW"/>
</dbReference>
<name>A0A1M5CQU2_9ACTN</name>
<dbReference type="STRING" id="1206085.SAMN05443575_0319"/>
<dbReference type="PANTHER" id="PTHR40393:SF1">
    <property type="entry name" value="LYSINE BIOSYNTHESIS PROTEIN-RELATED"/>
    <property type="match status" value="1"/>
</dbReference>
<reference evidence="2 3" key="1">
    <citation type="submission" date="2016-11" db="EMBL/GenBank/DDBJ databases">
        <authorList>
            <person name="Jaros S."/>
            <person name="Januszkiewicz K."/>
            <person name="Wedrychowicz H."/>
        </authorList>
    </citation>
    <scope>NUCLEOTIDE SEQUENCE [LARGE SCALE GENOMIC DNA]</scope>
    <source>
        <strain evidence="2 3">DSM 45627</strain>
    </source>
</reference>
<dbReference type="PANTHER" id="PTHR40393">
    <property type="entry name" value="LYSINE BIOSYNTHESIS PROTEIN-RELATED-RELATED"/>
    <property type="match status" value="1"/>
</dbReference>
<feature type="region of interest" description="Disordered" evidence="1">
    <location>
        <begin position="1"/>
        <end position="20"/>
    </location>
</feature>
<evidence type="ECO:0000313" key="2">
    <source>
        <dbReference type="EMBL" id="SHF57007.1"/>
    </source>
</evidence>
<keyword evidence="3" id="KW-1185">Reference proteome</keyword>
<sequence>MITGRSAATVSEETVMPEPQPCPECDAAVAVADDVRVHEVIECPECAAELEVAATDPVLLTLAPDVEEDWGE</sequence>
<accession>A0A1M5CQU2</accession>
<protein>
    <submittedName>
        <fullName evidence="2">Alpha-aminoadipate carrier protein LysW</fullName>
    </submittedName>
</protein>
<dbReference type="Proteomes" id="UP000186132">
    <property type="component" value="Unassembled WGS sequence"/>
</dbReference>
<dbReference type="AlphaFoldDB" id="A0A1M5CQU2"/>
<organism evidence="2 3">
    <name type="scientific">Jatrophihabitans endophyticus</name>
    <dbReference type="NCBI Taxonomy" id="1206085"/>
    <lineage>
        <taxon>Bacteria</taxon>
        <taxon>Bacillati</taxon>
        <taxon>Actinomycetota</taxon>
        <taxon>Actinomycetes</taxon>
        <taxon>Jatrophihabitantales</taxon>
        <taxon>Jatrophihabitantaceae</taxon>
        <taxon>Jatrophihabitans</taxon>
    </lineage>
</organism>
<proteinExistence type="predicted"/>
<gene>
    <name evidence="2" type="ORF">SAMN05443575_0319</name>
</gene>
<dbReference type="Pfam" id="PF21344">
    <property type="entry name" value="Zn_ribbon_LysW"/>
    <property type="match status" value="1"/>
</dbReference>
<evidence type="ECO:0000256" key="1">
    <source>
        <dbReference type="SAM" id="MobiDB-lite"/>
    </source>
</evidence>
<evidence type="ECO:0000313" key="3">
    <source>
        <dbReference type="Proteomes" id="UP000186132"/>
    </source>
</evidence>
<feature type="compositionally biased region" description="Polar residues" evidence="1">
    <location>
        <begin position="1"/>
        <end position="12"/>
    </location>
</feature>
<dbReference type="EMBL" id="FQVU01000001">
    <property type="protein sequence ID" value="SHF57007.1"/>
    <property type="molecule type" value="Genomic_DNA"/>
</dbReference>
<dbReference type="Gene3D" id="2.20.28.160">
    <property type="match status" value="1"/>
</dbReference>